<dbReference type="Gene3D" id="3.50.4.20">
    <property type="match status" value="1"/>
</dbReference>
<organism evidence="2 3">
    <name type="scientific">Cerasibacillus terrae</name>
    <dbReference type="NCBI Taxonomy" id="2498845"/>
    <lineage>
        <taxon>Bacteria</taxon>
        <taxon>Bacillati</taxon>
        <taxon>Bacillota</taxon>
        <taxon>Bacilli</taxon>
        <taxon>Bacillales</taxon>
        <taxon>Bacillaceae</taxon>
        <taxon>Cerasibacillus</taxon>
    </lineage>
</organism>
<dbReference type="RefSeq" id="WP_147670513.1">
    <property type="nucleotide sequence ID" value="NZ_VDUW01000015.1"/>
</dbReference>
<feature type="disulfide bond" evidence="1">
    <location>
        <begin position="77"/>
        <end position="81"/>
    </location>
</feature>
<accession>A0A5C8NIA9</accession>
<dbReference type="InterPro" id="IPR038141">
    <property type="entry name" value="YutD-like_sf"/>
</dbReference>
<evidence type="ECO:0000256" key="1">
    <source>
        <dbReference type="PIRSR" id="PIRSR012565-1"/>
    </source>
</evidence>
<dbReference type="AlphaFoldDB" id="A0A5C8NIA9"/>
<dbReference type="InterPro" id="IPR009370">
    <property type="entry name" value="YutD-like"/>
</dbReference>
<dbReference type="PIRSF" id="PIRSF012565">
    <property type="entry name" value="DUF1027"/>
    <property type="match status" value="1"/>
</dbReference>
<dbReference type="EMBL" id="VDUW01000015">
    <property type="protein sequence ID" value="TXL58134.1"/>
    <property type="molecule type" value="Genomic_DNA"/>
</dbReference>
<dbReference type="Pfam" id="PF06265">
    <property type="entry name" value="YutD-like"/>
    <property type="match status" value="1"/>
</dbReference>
<comment type="caution">
    <text evidence="2">The sequence shown here is derived from an EMBL/GenBank/DDBJ whole genome shotgun (WGS) entry which is preliminary data.</text>
</comment>
<gene>
    <name evidence="2" type="ORF">FHP05_14315</name>
</gene>
<proteinExistence type="predicted"/>
<dbReference type="OrthoDB" id="1650379at2"/>
<evidence type="ECO:0000313" key="2">
    <source>
        <dbReference type="EMBL" id="TXL58134.1"/>
    </source>
</evidence>
<protein>
    <submittedName>
        <fullName evidence="2">DUF1027 domain-containing protein</fullName>
    </submittedName>
</protein>
<sequence length="94" mass="11018">MIILDGYAYELIKNKQDGFVESALKDRYSDILKKYDYIVGDWGYDQLRLKGFYEDKSKKASYDTKISALDDYLYEYCNFGCAYFVLKKVGKAVK</sequence>
<evidence type="ECO:0000313" key="3">
    <source>
        <dbReference type="Proteomes" id="UP000321574"/>
    </source>
</evidence>
<keyword evidence="1" id="KW-1015">Disulfide bond</keyword>
<keyword evidence="3" id="KW-1185">Reference proteome</keyword>
<reference evidence="2 3" key="1">
    <citation type="submission" date="2019-06" db="EMBL/GenBank/DDBJ databases">
        <title>Cerasibacillus sp. nov., isolated from maize field.</title>
        <authorList>
            <person name="Lin S.-Y."/>
            <person name="Tsai C.-F."/>
            <person name="Young C.-C."/>
        </authorList>
    </citation>
    <scope>NUCLEOTIDE SEQUENCE [LARGE SCALE GENOMIC DNA]</scope>
    <source>
        <strain evidence="2 3">CC-CFT480</strain>
    </source>
</reference>
<name>A0A5C8NIA9_9BACI</name>
<dbReference type="Proteomes" id="UP000321574">
    <property type="component" value="Unassembled WGS sequence"/>
</dbReference>